<keyword evidence="2" id="KW-1185">Reference proteome</keyword>
<evidence type="ECO:0000313" key="1">
    <source>
        <dbReference type="EMBL" id="CAF2747958.1"/>
    </source>
</evidence>
<name>A0A817FEH4_LEPSM</name>
<protein>
    <submittedName>
        <fullName evidence="1">(salmon louse) hypothetical protein</fullName>
    </submittedName>
</protein>
<comment type="caution">
    <text evidence="1">The sequence shown here is derived from an EMBL/GenBank/DDBJ whole genome shotgun (WGS) entry which is preliminary data.</text>
</comment>
<sequence>MLGLAPKSKRNLISLTINHQIRIGPIFKDVSYMKNNWAKFKCSIMPHFEHVMVLSGRKILRLGDPHIGGLEVCVRMEAKIISSTKDEEQDLQAITFEERIFLDNERLGHGSDDGFKIIFLSLLGKF</sequence>
<accession>A0A817FEH4</accession>
<evidence type="ECO:0000313" key="2">
    <source>
        <dbReference type="Proteomes" id="UP000675881"/>
    </source>
</evidence>
<reference evidence="1" key="1">
    <citation type="submission" date="2021-02" db="EMBL/GenBank/DDBJ databases">
        <authorList>
            <person name="Bekaert M."/>
        </authorList>
    </citation>
    <scope>NUCLEOTIDE SEQUENCE</scope>
    <source>
        <strain evidence="1">IoA-00</strain>
    </source>
</reference>
<gene>
    <name evidence="1" type="ORF">LSAA_387</name>
</gene>
<dbReference type="AlphaFoldDB" id="A0A817FEH4"/>
<proteinExistence type="predicted"/>
<organism evidence="1 2">
    <name type="scientific">Lepeophtheirus salmonis</name>
    <name type="common">Salmon louse</name>
    <name type="synonym">Caligus salmonis</name>
    <dbReference type="NCBI Taxonomy" id="72036"/>
    <lineage>
        <taxon>Eukaryota</taxon>
        <taxon>Metazoa</taxon>
        <taxon>Ecdysozoa</taxon>
        <taxon>Arthropoda</taxon>
        <taxon>Crustacea</taxon>
        <taxon>Multicrustacea</taxon>
        <taxon>Hexanauplia</taxon>
        <taxon>Copepoda</taxon>
        <taxon>Siphonostomatoida</taxon>
        <taxon>Caligidae</taxon>
        <taxon>Lepeophtheirus</taxon>
    </lineage>
</organism>
<dbReference type="Proteomes" id="UP000675881">
    <property type="component" value="Unassembled WGS sequence"/>
</dbReference>
<dbReference type="EMBL" id="CAJNVT010000233">
    <property type="protein sequence ID" value="CAF2747958.1"/>
    <property type="molecule type" value="Genomic_DNA"/>
</dbReference>